<dbReference type="EMBL" id="CAKXAJ010025342">
    <property type="protein sequence ID" value="CAH2238392.1"/>
    <property type="molecule type" value="Genomic_DNA"/>
</dbReference>
<organism evidence="2 3">
    <name type="scientific">Pararge aegeria aegeria</name>
    <dbReference type="NCBI Taxonomy" id="348720"/>
    <lineage>
        <taxon>Eukaryota</taxon>
        <taxon>Metazoa</taxon>
        <taxon>Ecdysozoa</taxon>
        <taxon>Arthropoda</taxon>
        <taxon>Hexapoda</taxon>
        <taxon>Insecta</taxon>
        <taxon>Pterygota</taxon>
        <taxon>Neoptera</taxon>
        <taxon>Endopterygota</taxon>
        <taxon>Lepidoptera</taxon>
        <taxon>Glossata</taxon>
        <taxon>Ditrysia</taxon>
        <taxon>Papilionoidea</taxon>
        <taxon>Nymphalidae</taxon>
        <taxon>Satyrinae</taxon>
        <taxon>Satyrini</taxon>
        <taxon>Parargina</taxon>
        <taxon>Pararge</taxon>
    </lineage>
</organism>
<gene>
    <name evidence="2" type="primary">jg21097</name>
    <name evidence="2" type="ORF">PAEG_LOCUS15497</name>
</gene>
<feature type="signal peptide" evidence="1">
    <location>
        <begin position="1"/>
        <end position="24"/>
    </location>
</feature>
<name>A0A8S4RLM1_9NEOP</name>
<proteinExistence type="predicted"/>
<dbReference type="Gene3D" id="3.15.10.30">
    <property type="entry name" value="Haemolymph juvenile hormone binding protein"/>
    <property type="match status" value="1"/>
</dbReference>
<dbReference type="InterPro" id="IPR038606">
    <property type="entry name" value="To_sf"/>
</dbReference>
<accession>A0A8S4RLM1</accession>
<evidence type="ECO:0000256" key="1">
    <source>
        <dbReference type="SAM" id="SignalP"/>
    </source>
</evidence>
<evidence type="ECO:0000313" key="2">
    <source>
        <dbReference type="EMBL" id="CAH2238392.1"/>
    </source>
</evidence>
<reference evidence="2" key="1">
    <citation type="submission" date="2022-03" db="EMBL/GenBank/DDBJ databases">
        <authorList>
            <person name="Lindestad O."/>
        </authorList>
    </citation>
    <scope>NUCLEOTIDE SEQUENCE</scope>
</reference>
<sequence length="272" mass="31265">MLLNCIRLFVCVFCVSYYTKCCVGQFINFSNYDTTTSPPLPFPACQADDLECLRRGLRTFFFLMESGHMGMQSVDPMLLNSLTVALPEEQLSFLMRRINVTGAKWTKLAERKFNLPGGKNGVRFISNLHVTGEITMMTAARIDPFFARITMDIQDVESNITYSWAGQRGFDNEDYIFIGPERVAVRNSRTPFFFVQSNNQEDTTRMEQVLKARPTFLEHLSNEITIALMHSVVDNFRLFASKNYVNFNIDQLSIALDELNPKPENRQLNLFK</sequence>
<keyword evidence="1" id="KW-0732">Signal</keyword>
<evidence type="ECO:0000313" key="3">
    <source>
        <dbReference type="Proteomes" id="UP000838756"/>
    </source>
</evidence>
<protein>
    <submittedName>
        <fullName evidence="2">Jg21097 protein</fullName>
    </submittedName>
</protein>
<feature type="chain" id="PRO_5035930564" evidence="1">
    <location>
        <begin position="25"/>
        <end position="272"/>
    </location>
</feature>
<dbReference type="AlphaFoldDB" id="A0A8S4RLM1"/>
<dbReference type="Proteomes" id="UP000838756">
    <property type="component" value="Unassembled WGS sequence"/>
</dbReference>
<comment type="caution">
    <text evidence="2">The sequence shown here is derived from an EMBL/GenBank/DDBJ whole genome shotgun (WGS) entry which is preliminary data.</text>
</comment>
<dbReference type="OrthoDB" id="7351828at2759"/>
<keyword evidence="3" id="KW-1185">Reference proteome</keyword>